<dbReference type="InterPro" id="IPR035979">
    <property type="entry name" value="RBD_domain_sf"/>
</dbReference>
<dbReference type="HOGENOM" id="CLU_020873_0_0_1"/>
<dbReference type="InParanoid" id="A5DJQ3"/>
<dbReference type="FunCoup" id="A5DJQ3">
    <property type="interactions" value="170"/>
</dbReference>
<dbReference type="SUPFAM" id="SSF54928">
    <property type="entry name" value="RNA-binding domain, RBD"/>
    <property type="match status" value="1"/>
</dbReference>
<dbReference type="OrthoDB" id="21643at2759"/>
<evidence type="ECO:0000313" key="2">
    <source>
        <dbReference type="EMBL" id="EDK39406.2"/>
    </source>
</evidence>
<feature type="compositionally biased region" description="Low complexity" evidence="1">
    <location>
        <begin position="496"/>
        <end position="509"/>
    </location>
</feature>
<dbReference type="OMA" id="TKLWGYE"/>
<dbReference type="GeneID" id="5126389"/>
<dbReference type="VEuPathDB" id="FungiDB:PGUG_03504"/>
<dbReference type="EMBL" id="CH408158">
    <property type="protein sequence ID" value="EDK39406.2"/>
    <property type="molecule type" value="Genomic_DNA"/>
</dbReference>
<dbReference type="RefSeq" id="XP_001484123.2">
    <property type="nucleotide sequence ID" value="XM_001484073.1"/>
</dbReference>
<reference evidence="2 3" key="1">
    <citation type="journal article" date="2009" name="Nature">
        <title>Evolution of pathogenicity and sexual reproduction in eight Candida genomes.</title>
        <authorList>
            <person name="Butler G."/>
            <person name="Rasmussen M.D."/>
            <person name="Lin M.F."/>
            <person name="Santos M.A."/>
            <person name="Sakthikumar S."/>
            <person name="Munro C.A."/>
            <person name="Rheinbay E."/>
            <person name="Grabherr M."/>
            <person name="Forche A."/>
            <person name="Reedy J.L."/>
            <person name="Agrafioti I."/>
            <person name="Arnaud M.B."/>
            <person name="Bates S."/>
            <person name="Brown A.J."/>
            <person name="Brunke S."/>
            <person name="Costanzo M.C."/>
            <person name="Fitzpatrick D.A."/>
            <person name="de Groot P.W."/>
            <person name="Harris D."/>
            <person name="Hoyer L.L."/>
            <person name="Hube B."/>
            <person name="Klis F.M."/>
            <person name="Kodira C."/>
            <person name="Lennard N."/>
            <person name="Logue M.E."/>
            <person name="Martin R."/>
            <person name="Neiman A.M."/>
            <person name="Nikolaou E."/>
            <person name="Quail M.A."/>
            <person name="Quinn J."/>
            <person name="Santos M.C."/>
            <person name="Schmitzberger F.F."/>
            <person name="Sherlock G."/>
            <person name="Shah P."/>
            <person name="Silverstein K.A."/>
            <person name="Skrzypek M.S."/>
            <person name="Soll D."/>
            <person name="Staggs R."/>
            <person name="Stansfield I."/>
            <person name="Stumpf M.P."/>
            <person name="Sudbery P.E."/>
            <person name="Srikantha T."/>
            <person name="Zeng Q."/>
            <person name="Berman J."/>
            <person name="Berriman M."/>
            <person name="Heitman J."/>
            <person name="Gow N.A."/>
            <person name="Lorenz M.C."/>
            <person name="Birren B.W."/>
            <person name="Kellis M."/>
            <person name="Cuomo C.A."/>
        </authorList>
    </citation>
    <scope>NUCLEOTIDE SEQUENCE [LARGE SCALE GENOMIC DNA]</scope>
    <source>
        <strain evidence="3">ATCC 6260 / CBS 566 / DSM 6381 / JCM 1539 / NBRC 10279 / NRRL Y-324</strain>
    </source>
</reference>
<feature type="region of interest" description="Disordered" evidence="1">
    <location>
        <begin position="400"/>
        <end position="520"/>
    </location>
</feature>
<proteinExistence type="predicted"/>
<dbReference type="Proteomes" id="UP000001997">
    <property type="component" value="Unassembled WGS sequence"/>
</dbReference>
<dbReference type="eggNOG" id="ENOG502QQ4K">
    <property type="taxonomic scope" value="Eukaryota"/>
</dbReference>
<evidence type="ECO:0000256" key="1">
    <source>
        <dbReference type="SAM" id="MobiDB-lite"/>
    </source>
</evidence>
<dbReference type="AlphaFoldDB" id="A5DJQ3"/>
<evidence type="ECO:0008006" key="4">
    <source>
        <dbReference type="Google" id="ProtNLM"/>
    </source>
</evidence>
<feature type="compositionally biased region" description="Low complexity" evidence="1">
    <location>
        <begin position="448"/>
        <end position="461"/>
    </location>
</feature>
<evidence type="ECO:0000313" key="3">
    <source>
        <dbReference type="Proteomes" id="UP000001997"/>
    </source>
</evidence>
<keyword evidence="3" id="KW-1185">Reference proteome</keyword>
<dbReference type="STRING" id="294746.A5DJQ3"/>
<organism evidence="2 3">
    <name type="scientific">Meyerozyma guilliermondii (strain ATCC 6260 / CBS 566 / DSM 6381 / JCM 1539 / NBRC 10279 / NRRL Y-324)</name>
    <name type="common">Yeast</name>
    <name type="synonym">Candida guilliermondii</name>
    <dbReference type="NCBI Taxonomy" id="294746"/>
    <lineage>
        <taxon>Eukaryota</taxon>
        <taxon>Fungi</taxon>
        <taxon>Dikarya</taxon>
        <taxon>Ascomycota</taxon>
        <taxon>Saccharomycotina</taxon>
        <taxon>Pichiomycetes</taxon>
        <taxon>Debaryomycetaceae</taxon>
        <taxon>Meyerozyma</taxon>
    </lineage>
</organism>
<name>A5DJQ3_PICGU</name>
<feature type="region of interest" description="Disordered" evidence="1">
    <location>
        <begin position="187"/>
        <end position="211"/>
    </location>
</feature>
<dbReference type="GO" id="GO:0003676">
    <property type="term" value="F:nucleic acid binding"/>
    <property type="evidence" value="ECO:0007669"/>
    <property type="project" value="InterPro"/>
</dbReference>
<dbReference type="KEGG" id="pgu:PGUG_03504"/>
<gene>
    <name evidence="2" type="ORF">PGUG_03504</name>
</gene>
<protein>
    <recommendedName>
        <fullName evidence="4">RRM domain-containing protein</fullName>
    </recommendedName>
</protein>
<accession>A5DJQ3</accession>
<sequence length="606" mass="68343">MSEQPGAQQLRLRIGNISTALAEKPDLLSSRIAKFGSIIDNLDLHTKPTHDHYFAFITVEFPDKGFQKLKASLAGAVFMGRKLSVDIAKPDYHQRWLKDSQRPDEKHDARQRQFQIHLARQERIKESQTSYHINRFDNSIVQKPPRTSYMLSPHTFNNISGNTKHQPPTQTLHGDGSYGALTKGKPIVGLPTSRTSGGGEFCKGRMRTTPRSKLAQKSQTMRILINGKPTQIKAFKTKLWGYEKNKTVNDLTWNYSDGKWISGDNHVLERVQSVHHKNEQAEGTDLKEEIEKNTSVLASFLSGYDFEKPVELLEDNEEETVSGISKQDIIVDTKGRKKVTHFDYEIEGNGVNDDEEAVPISSEARRQLELFKESAGGPVKEQYFDEDDESDFDIEALKKTEEQDGDVEVVPEAQSTENIQAGAETVVTKKSPEPTTKQPQAEVESDEPSQPQSQAQPTTEALRTLLNPQNESSGFKLALSEEDEDVDSDHIIDSSEQAQLLEQIKQKQQQSRESGHGVQSKVRGLFWPHFDSPFLQSQSQLSKIGASAETVTLLGENEPDIEGRDGESPFEKWFWSKRGEIGRECKRRKRDVARAFKKSSRGRPVD</sequence>
<feature type="region of interest" description="Disordered" evidence="1">
    <location>
        <begin position="586"/>
        <end position="606"/>
    </location>
</feature>